<dbReference type="GO" id="GO:0005737">
    <property type="term" value="C:cytoplasm"/>
    <property type="evidence" value="ECO:0007669"/>
    <property type="project" value="TreeGrafter"/>
</dbReference>
<name>A0A6A2ZED1_HIBSY</name>
<evidence type="ECO:0000256" key="2">
    <source>
        <dbReference type="ARBA" id="ARBA00022737"/>
    </source>
</evidence>
<dbReference type="InterPro" id="IPR003591">
    <property type="entry name" value="Leu-rich_rpt_typical-subtyp"/>
</dbReference>
<organism evidence="4 5">
    <name type="scientific">Hibiscus syriacus</name>
    <name type="common">Rose of Sharon</name>
    <dbReference type="NCBI Taxonomy" id="106335"/>
    <lineage>
        <taxon>Eukaryota</taxon>
        <taxon>Viridiplantae</taxon>
        <taxon>Streptophyta</taxon>
        <taxon>Embryophyta</taxon>
        <taxon>Tracheophyta</taxon>
        <taxon>Spermatophyta</taxon>
        <taxon>Magnoliopsida</taxon>
        <taxon>eudicotyledons</taxon>
        <taxon>Gunneridae</taxon>
        <taxon>Pentapetalae</taxon>
        <taxon>rosids</taxon>
        <taxon>malvids</taxon>
        <taxon>Malvales</taxon>
        <taxon>Malvaceae</taxon>
        <taxon>Malvoideae</taxon>
        <taxon>Hibiscus</taxon>
    </lineage>
</organism>
<keyword evidence="5" id="KW-1185">Reference proteome</keyword>
<evidence type="ECO:0000313" key="4">
    <source>
        <dbReference type="EMBL" id="KAE8690404.1"/>
    </source>
</evidence>
<evidence type="ECO:0000256" key="3">
    <source>
        <dbReference type="SAM" id="MobiDB-lite"/>
    </source>
</evidence>
<dbReference type="PANTHER" id="PTHR15454:SF37">
    <property type="entry name" value="OUTER ARM DYNEIN LIGHT CHAIN 1 PROTEIN"/>
    <property type="match status" value="1"/>
</dbReference>
<dbReference type="SUPFAM" id="SSF52058">
    <property type="entry name" value="L domain-like"/>
    <property type="match status" value="1"/>
</dbReference>
<gene>
    <name evidence="4" type="ORF">F3Y22_tig00110895pilonHSYRG00284</name>
</gene>
<keyword evidence="1" id="KW-0433">Leucine-rich repeat</keyword>
<dbReference type="InterPro" id="IPR032675">
    <property type="entry name" value="LRR_dom_sf"/>
</dbReference>
<feature type="region of interest" description="Disordered" evidence="3">
    <location>
        <begin position="57"/>
        <end position="90"/>
    </location>
</feature>
<dbReference type="InterPro" id="IPR001611">
    <property type="entry name" value="Leu-rich_rpt"/>
</dbReference>
<dbReference type="AlphaFoldDB" id="A0A6A2ZED1"/>
<dbReference type="SMART" id="SM00369">
    <property type="entry name" value="LRR_TYP"/>
    <property type="match status" value="2"/>
</dbReference>
<dbReference type="PROSITE" id="PS51450">
    <property type="entry name" value="LRR"/>
    <property type="match status" value="1"/>
</dbReference>
<dbReference type="Proteomes" id="UP000436088">
    <property type="component" value="Unassembled WGS sequence"/>
</dbReference>
<sequence length="326" mass="36750">MIPAGKYHFKVAENLILSVFFKTGYTATANYVARTSVPGVLDYLHVFPFIEIKEQQQEERQGEDAAPKAVEQEKGARDLQKGIEEQVRPFETDESKSKSFDIVREESLCNAKVISPGSPVGFVASDTYEGEEEHEDASTSIRFSDFKFQAHVISSGESFDFTTKRVASSDSFEIDTEEVFINLDENDDENVVDVHMNVQRMVVDQFLRTYKSPARNIPHSNLCLDRIPSEEVLYANDVIQTLNYSSVVAHISGINLKAIPMISDFTSLRSVNLSNNFIGSLPKSLHTHNLSKNKINNIEGLRQLTQLRVLNLSYNRIARIRHGLSN</sequence>
<accession>A0A6A2ZED1</accession>
<protein>
    <submittedName>
        <fullName evidence="4">Uncharacterized protein</fullName>
    </submittedName>
</protein>
<comment type="caution">
    <text evidence="4">The sequence shown here is derived from an EMBL/GenBank/DDBJ whole genome shotgun (WGS) entry which is preliminary data.</text>
</comment>
<dbReference type="PANTHER" id="PTHR15454">
    <property type="entry name" value="NISCHARIN RELATED"/>
    <property type="match status" value="1"/>
</dbReference>
<reference evidence="4" key="1">
    <citation type="submission" date="2019-09" db="EMBL/GenBank/DDBJ databases">
        <title>Draft genome information of white flower Hibiscus syriacus.</title>
        <authorList>
            <person name="Kim Y.-M."/>
        </authorList>
    </citation>
    <scope>NUCLEOTIDE SEQUENCE [LARGE SCALE GENOMIC DNA]</scope>
    <source>
        <strain evidence="4">YM2019G1</strain>
    </source>
</reference>
<evidence type="ECO:0000256" key="1">
    <source>
        <dbReference type="ARBA" id="ARBA00022614"/>
    </source>
</evidence>
<dbReference type="Gene3D" id="3.80.10.10">
    <property type="entry name" value="Ribonuclease Inhibitor"/>
    <property type="match status" value="1"/>
</dbReference>
<dbReference type="EMBL" id="VEPZ02001152">
    <property type="protein sequence ID" value="KAE8690404.1"/>
    <property type="molecule type" value="Genomic_DNA"/>
</dbReference>
<evidence type="ECO:0000313" key="5">
    <source>
        <dbReference type="Proteomes" id="UP000436088"/>
    </source>
</evidence>
<keyword evidence="2" id="KW-0677">Repeat</keyword>
<proteinExistence type="predicted"/>